<comment type="caution">
    <text evidence="2">The sequence shown here is derived from an EMBL/GenBank/DDBJ whole genome shotgun (WGS) entry which is preliminary data.</text>
</comment>
<proteinExistence type="predicted"/>
<evidence type="ECO:0000259" key="1">
    <source>
        <dbReference type="Pfam" id="PF18480"/>
    </source>
</evidence>
<evidence type="ECO:0000313" key="2">
    <source>
        <dbReference type="EMBL" id="TRT51433.1"/>
    </source>
</evidence>
<dbReference type="AlphaFoldDB" id="A0A551XRU1"/>
<dbReference type="EMBL" id="SFCA01000159">
    <property type="protein sequence ID" value="TRT51433.1"/>
    <property type="molecule type" value="Genomic_DNA"/>
</dbReference>
<accession>A0A551XRU1</accession>
<dbReference type="InterPro" id="IPR041049">
    <property type="entry name" value="DUF5615"/>
</dbReference>
<dbReference type="Pfam" id="PF18480">
    <property type="entry name" value="DUF5615"/>
    <property type="match status" value="1"/>
</dbReference>
<name>A0A551XRU1_MICAE</name>
<gene>
    <name evidence="2" type="ORF">EWV85_15615</name>
</gene>
<reference evidence="2 3" key="1">
    <citation type="submission" date="2019-01" db="EMBL/GenBank/DDBJ databases">
        <title>Coherence of Microcystis species and biogeography revealed through population genomics.</title>
        <authorList>
            <person name="Perez-Carrascal O.M."/>
            <person name="Terrat Y."/>
            <person name="Giani A."/>
            <person name="Fortin N."/>
            <person name="Tromas N."/>
            <person name="Shapiro B.J."/>
        </authorList>
    </citation>
    <scope>NUCLEOTIDE SEQUENCE [LARGE SCALE GENOMIC DNA]</scope>
    <source>
        <strain evidence="2">Ma_QC_C_20070703_M131</strain>
    </source>
</reference>
<evidence type="ECO:0000313" key="3">
    <source>
        <dbReference type="Proteomes" id="UP000316443"/>
    </source>
</evidence>
<dbReference type="Proteomes" id="UP000316443">
    <property type="component" value="Unassembled WGS sequence"/>
</dbReference>
<organism evidence="2 3">
    <name type="scientific">Microcystis aeruginosa Ma_QC_C_20070703_M131</name>
    <dbReference type="NCBI Taxonomy" id="2486263"/>
    <lineage>
        <taxon>Bacteria</taxon>
        <taxon>Bacillati</taxon>
        <taxon>Cyanobacteriota</taxon>
        <taxon>Cyanophyceae</taxon>
        <taxon>Oscillatoriophycideae</taxon>
        <taxon>Chroococcales</taxon>
        <taxon>Microcystaceae</taxon>
        <taxon>Microcystis</taxon>
    </lineage>
</organism>
<protein>
    <recommendedName>
        <fullName evidence="1">DUF5615 domain-containing protein</fullName>
    </recommendedName>
</protein>
<feature type="domain" description="DUF5615" evidence="1">
    <location>
        <begin position="4"/>
        <end position="104"/>
    </location>
</feature>
<sequence length="113" mass="13351">MNGFFFDENLPAKILFTPSLPIVHVSVLGRSPRDTEIWQYAKDKKLVIVTKDADFSDRLMLDFSPPKVVHLRFGNIRKREFHQFLARIWPQIEALVIEHKLVNVYLDRIEAFR</sequence>